<dbReference type="InterPro" id="IPR036779">
    <property type="entry name" value="LysM_dom_sf"/>
</dbReference>
<dbReference type="Proteomes" id="UP001148313">
    <property type="component" value="Unassembled WGS sequence"/>
</dbReference>
<dbReference type="Gene3D" id="3.90.780.10">
    <property type="entry name" value="5'-Nucleotidase, C-terminal domain"/>
    <property type="match status" value="1"/>
</dbReference>
<dbReference type="SUPFAM" id="SSF55816">
    <property type="entry name" value="5'-nucleotidase (syn. UDP-sugar hydrolase), C-terminal domain"/>
    <property type="match status" value="1"/>
</dbReference>
<dbReference type="PROSITE" id="PS51782">
    <property type="entry name" value="LYSM"/>
    <property type="match status" value="1"/>
</dbReference>
<dbReference type="SUPFAM" id="SSF54106">
    <property type="entry name" value="LysM domain"/>
    <property type="match status" value="1"/>
</dbReference>
<reference evidence="4" key="1">
    <citation type="submission" date="2022-11" db="EMBL/GenBank/DDBJ databases">
        <title>Hoeflea poritis sp. nov., isolated from scleractinian coral Porites lutea.</title>
        <authorList>
            <person name="Zhang G."/>
            <person name="Wei Q."/>
            <person name="Cai L."/>
        </authorList>
    </citation>
    <scope>NUCLEOTIDE SEQUENCE</scope>
    <source>
        <strain evidence="4">E7-10</strain>
    </source>
</reference>
<name>A0ABT4VR81_9HYPH</name>
<evidence type="ECO:0000313" key="4">
    <source>
        <dbReference type="EMBL" id="MDA4847119.1"/>
    </source>
</evidence>
<dbReference type="RefSeq" id="WP_271090928.1">
    <property type="nucleotide sequence ID" value="NZ_JAPJZH010000011.1"/>
</dbReference>
<dbReference type="PANTHER" id="PTHR11575:SF24">
    <property type="entry name" value="5'-NUCLEOTIDASE"/>
    <property type="match status" value="1"/>
</dbReference>
<dbReference type="InterPro" id="IPR029052">
    <property type="entry name" value="Metallo-depent_PP-like"/>
</dbReference>
<dbReference type="CDD" id="cd00118">
    <property type="entry name" value="LysM"/>
    <property type="match status" value="1"/>
</dbReference>
<dbReference type="SUPFAM" id="SSF56300">
    <property type="entry name" value="Metallo-dependent phosphatases"/>
    <property type="match status" value="1"/>
</dbReference>
<evidence type="ECO:0000256" key="2">
    <source>
        <dbReference type="RuleBase" id="RU362119"/>
    </source>
</evidence>
<keyword evidence="5" id="KW-1185">Reference proteome</keyword>
<dbReference type="CDD" id="cd07409">
    <property type="entry name" value="MPP_CD73_N"/>
    <property type="match status" value="1"/>
</dbReference>
<dbReference type="PRINTS" id="PR01607">
    <property type="entry name" value="APYRASEFAMLY"/>
</dbReference>
<evidence type="ECO:0000256" key="1">
    <source>
        <dbReference type="ARBA" id="ARBA00022729"/>
    </source>
</evidence>
<dbReference type="PANTHER" id="PTHR11575">
    <property type="entry name" value="5'-NUCLEOTIDASE-RELATED"/>
    <property type="match status" value="1"/>
</dbReference>
<feature type="domain" description="LysM" evidence="3">
    <location>
        <begin position="561"/>
        <end position="608"/>
    </location>
</feature>
<dbReference type="EMBL" id="JAPJZH010000011">
    <property type="protein sequence ID" value="MDA4847119.1"/>
    <property type="molecule type" value="Genomic_DNA"/>
</dbReference>
<dbReference type="Pfam" id="PF00149">
    <property type="entry name" value="Metallophos"/>
    <property type="match status" value="1"/>
</dbReference>
<dbReference type="SMART" id="SM00257">
    <property type="entry name" value="LysM"/>
    <property type="match status" value="1"/>
</dbReference>
<dbReference type="InterPro" id="IPR018392">
    <property type="entry name" value="LysM"/>
</dbReference>
<evidence type="ECO:0000313" key="5">
    <source>
        <dbReference type="Proteomes" id="UP001148313"/>
    </source>
</evidence>
<dbReference type="InterPro" id="IPR036907">
    <property type="entry name" value="5'-Nucleotdase_C_sf"/>
</dbReference>
<evidence type="ECO:0000259" key="3">
    <source>
        <dbReference type="PROSITE" id="PS51782"/>
    </source>
</evidence>
<accession>A0ABT4VR81</accession>
<dbReference type="InterPro" id="IPR004843">
    <property type="entry name" value="Calcineurin-like_PHP"/>
</dbReference>
<organism evidence="4 5">
    <name type="scientific">Hoeflea poritis</name>
    <dbReference type="NCBI Taxonomy" id="2993659"/>
    <lineage>
        <taxon>Bacteria</taxon>
        <taxon>Pseudomonadati</taxon>
        <taxon>Pseudomonadota</taxon>
        <taxon>Alphaproteobacteria</taxon>
        <taxon>Hyphomicrobiales</taxon>
        <taxon>Rhizobiaceae</taxon>
        <taxon>Hoeflea</taxon>
    </lineage>
</organism>
<dbReference type="InterPro" id="IPR008334">
    <property type="entry name" value="5'-Nucleotdase_C"/>
</dbReference>
<dbReference type="InterPro" id="IPR006179">
    <property type="entry name" value="5_nucleotidase/apyrase"/>
</dbReference>
<keyword evidence="1 2" id="KW-0732">Signal</keyword>
<comment type="caution">
    <text evidence="4">The sequence shown here is derived from an EMBL/GenBank/DDBJ whole genome shotgun (WGS) entry which is preliminary data.</text>
</comment>
<comment type="similarity">
    <text evidence="2">Belongs to the 5'-nucleotidase family.</text>
</comment>
<gene>
    <name evidence="4" type="ORF">OOZ53_17295</name>
</gene>
<keyword evidence="2" id="KW-0547">Nucleotide-binding</keyword>
<keyword evidence="2" id="KW-0378">Hydrolase</keyword>
<dbReference type="Gene3D" id="3.10.350.10">
    <property type="entry name" value="LysM domain"/>
    <property type="match status" value="1"/>
</dbReference>
<feature type="signal peptide" evidence="2">
    <location>
        <begin position="1"/>
        <end position="24"/>
    </location>
</feature>
<feature type="chain" id="PRO_5044962785" evidence="2">
    <location>
        <begin position="25"/>
        <end position="614"/>
    </location>
</feature>
<sequence>MRKFLQRMTVTLAALAASTAIALADFELNVLHFNDFHSRIQPINKYDSTCSAEDETDGKCFGGVARLKTAIDARRNALNNVLVLSAGDNFQGSVFYSVYKGKAEAEFLDLLGLDANVLGNHEFDDGDEALASFLDNTNFPTIYGNALIGANSPLAGKMVEHVIKEFGDVKVGIVGAVTTDTVETSSPSEAVLFMDPVLYLNDAVKAVRAAGATKVIALTHVGIEEDKKIAAQVDGIDLIVGGHSNTLLSNTADKAEGPYPLMLTGPSGKQVAMVSAYAYSKYLGEVKIVFDDDGNIKSASGEPILLDSSFKPNEAMVARISELAKPIEEEMKRVIAVAAAPIDGNRASCRARECEMGNLVTDAMLDRVSGQGISIAIQNGGGLRASIDAGDITAGEVLTVLPFQNTLATFKLIGSDVVAALENGVSQVEEGAGRFPQVAGLKYSFDLSLPPGSRTSNVMVEDNGQYKPIDLNATYGIVSNNFMRAGGDGYKVFATKGTDAYDYGPGLEDVVSAYLTQKSPYQPYVGDRITEVTPNQKSATKDDGTVTEEVKALQTTASETGKHVVETGDNLWKLAEKYLGDPFRWGDIAKANPDQDPHKLDVGQQLNIPAKQNQ</sequence>
<dbReference type="Pfam" id="PF02872">
    <property type="entry name" value="5_nucleotid_C"/>
    <property type="match status" value="1"/>
</dbReference>
<dbReference type="Gene3D" id="3.60.21.10">
    <property type="match status" value="1"/>
</dbReference>
<protein>
    <submittedName>
        <fullName evidence="4">5'-nucleotidase C-terminal domain-containing protein</fullName>
    </submittedName>
</protein>
<dbReference type="Pfam" id="PF01476">
    <property type="entry name" value="LysM"/>
    <property type="match status" value="1"/>
</dbReference>
<proteinExistence type="inferred from homology"/>